<dbReference type="AlphaFoldDB" id="C3ZMB6"/>
<dbReference type="InterPro" id="IPR013151">
    <property type="entry name" value="Immunoglobulin_dom"/>
</dbReference>
<dbReference type="Pfam" id="PF13927">
    <property type="entry name" value="Ig_3"/>
    <property type="match status" value="2"/>
</dbReference>
<feature type="domain" description="Ig-like" evidence="7">
    <location>
        <begin position="327"/>
        <end position="477"/>
    </location>
</feature>
<protein>
    <recommendedName>
        <fullName evidence="7">Ig-like domain-containing protein</fullName>
    </recommendedName>
</protein>
<keyword evidence="5" id="KW-0393">Immunoglobulin domain</keyword>
<dbReference type="Gene3D" id="2.60.40.10">
    <property type="entry name" value="Immunoglobulins"/>
    <property type="match status" value="4"/>
</dbReference>
<keyword evidence="6" id="KW-1133">Transmembrane helix</keyword>
<organism>
    <name type="scientific">Branchiostoma floridae</name>
    <name type="common">Florida lancelet</name>
    <name type="synonym">Amphioxus</name>
    <dbReference type="NCBI Taxonomy" id="7739"/>
    <lineage>
        <taxon>Eukaryota</taxon>
        <taxon>Metazoa</taxon>
        <taxon>Chordata</taxon>
        <taxon>Cephalochordata</taxon>
        <taxon>Leptocardii</taxon>
        <taxon>Amphioxiformes</taxon>
        <taxon>Branchiostomatidae</taxon>
        <taxon>Branchiostoma</taxon>
    </lineage>
</organism>
<dbReference type="InParanoid" id="C3ZMB6"/>
<proteinExistence type="predicted"/>
<evidence type="ECO:0000256" key="4">
    <source>
        <dbReference type="ARBA" id="ARBA00023180"/>
    </source>
</evidence>
<dbReference type="SMART" id="SM00409">
    <property type="entry name" value="IG"/>
    <property type="match status" value="4"/>
</dbReference>
<dbReference type="InterPro" id="IPR051275">
    <property type="entry name" value="Cell_adhesion_signaling"/>
</dbReference>
<dbReference type="SUPFAM" id="SSF48726">
    <property type="entry name" value="Immunoglobulin"/>
    <property type="match status" value="3"/>
</dbReference>
<dbReference type="InterPro" id="IPR003598">
    <property type="entry name" value="Ig_sub2"/>
</dbReference>
<accession>C3ZMB6</accession>
<dbReference type="PANTHER" id="PTHR11640:SF164">
    <property type="entry name" value="MAM DOMAIN-CONTAINING GLYCOSYLPHOSPHATIDYLINOSITOL ANCHOR PROTEIN 1"/>
    <property type="match status" value="1"/>
</dbReference>
<dbReference type="InterPro" id="IPR007110">
    <property type="entry name" value="Ig-like_dom"/>
</dbReference>
<dbReference type="Pfam" id="PF00047">
    <property type="entry name" value="ig"/>
    <property type="match status" value="1"/>
</dbReference>
<feature type="transmembrane region" description="Helical" evidence="6">
    <location>
        <begin position="483"/>
        <end position="507"/>
    </location>
</feature>
<dbReference type="InterPro" id="IPR003599">
    <property type="entry name" value="Ig_sub"/>
</dbReference>
<comment type="subcellular location">
    <subcellularLocation>
        <location evidence="1">Membrane</location>
        <topology evidence="1">Single-pass type I membrane protein</topology>
    </subcellularLocation>
</comment>
<evidence type="ECO:0000256" key="6">
    <source>
        <dbReference type="SAM" id="Phobius"/>
    </source>
</evidence>
<sequence>MPPVPKYVYKTGTIDSGVEDLELQEMYGTLKPRPPPRMEKKWESVGLSYSGRYILLIHFHLKVVLDDDNYSTIKDWSIPHLSHRIPLESSSADCTYILQLTGTRWAARRLLKDKSMLPCGSVCMLTVVGLSTLLPQAPVPEPPTLSGAEVPAQAGQQLELSCTSSGGHPLPQLTWYNGTEAFTERYIRRQQRAGRVKADLILRRLTKWDNGMNLTCRASQPFPEITSAKESWAVLQVNYPPSISVPTKSIRAKEGEPAMLTCLVDSHPFASTTWTKYGRPIADGSFGKDTFRIPSTSRQDAGIYQCTADNGVLPIAVGTVSLDVLYPPFIDPSMESKVTVQQGDDEFSLECLAKGNPSPQVKWWRKDTNLYWENPLRFHRVHYDIEGTYQCVAISNGFSQSTKDIRIDVIEWIWRNKYGIETELDSAIAHIVTTRGNQKMMSTLTIPDVAVRDGGDYVCKTTNMFGSVMRNIHLEIEESIPNLIIITSITAGAILLVTVAVVLVIIAKRRGWICKSHLDDTIEVPSSRPMPPVPKYVYKTGTIDSGVEDLELQEMYGTLKPRPPPRMEKKWESVGLSYSGLVNSTYPPPNPSV</sequence>
<dbReference type="InterPro" id="IPR013783">
    <property type="entry name" value="Ig-like_fold"/>
</dbReference>
<evidence type="ECO:0000256" key="3">
    <source>
        <dbReference type="ARBA" id="ARBA00023157"/>
    </source>
</evidence>
<dbReference type="PANTHER" id="PTHR11640">
    <property type="entry name" value="NEPHRIN"/>
    <property type="match status" value="1"/>
</dbReference>
<dbReference type="InterPro" id="IPR036179">
    <property type="entry name" value="Ig-like_dom_sf"/>
</dbReference>
<dbReference type="STRING" id="7739.C3ZMB6"/>
<dbReference type="EMBL" id="GG666644">
    <property type="protein sequence ID" value="EEN46372.1"/>
    <property type="molecule type" value="Genomic_DNA"/>
</dbReference>
<dbReference type="SMART" id="SM00408">
    <property type="entry name" value="IGc2"/>
    <property type="match status" value="3"/>
</dbReference>
<dbReference type="eggNOG" id="KOG4475">
    <property type="taxonomic scope" value="Eukaryota"/>
</dbReference>
<evidence type="ECO:0000256" key="5">
    <source>
        <dbReference type="ARBA" id="ARBA00023319"/>
    </source>
</evidence>
<feature type="domain" description="Ig-like" evidence="7">
    <location>
        <begin position="241"/>
        <end position="323"/>
    </location>
</feature>
<gene>
    <name evidence="8" type="ORF">BRAFLDRAFT_76634</name>
</gene>
<keyword evidence="2 6" id="KW-0472">Membrane</keyword>
<evidence type="ECO:0000313" key="8">
    <source>
        <dbReference type="EMBL" id="EEN46372.1"/>
    </source>
</evidence>
<reference evidence="8" key="1">
    <citation type="journal article" date="2008" name="Nature">
        <title>The amphioxus genome and the evolution of the chordate karyotype.</title>
        <authorList>
            <consortium name="US DOE Joint Genome Institute (JGI-PGF)"/>
            <person name="Putnam N.H."/>
            <person name="Butts T."/>
            <person name="Ferrier D.E.K."/>
            <person name="Furlong R.F."/>
            <person name="Hellsten U."/>
            <person name="Kawashima T."/>
            <person name="Robinson-Rechavi M."/>
            <person name="Shoguchi E."/>
            <person name="Terry A."/>
            <person name="Yu J.-K."/>
            <person name="Benito-Gutierrez E.L."/>
            <person name="Dubchak I."/>
            <person name="Garcia-Fernandez J."/>
            <person name="Gibson-Brown J.J."/>
            <person name="Grigoriev I.V."/>
            <person name="Horton A.C."/>
            <person name="de Jong P.J."/>
            <person name="Jurka J."/>
            <person name="Kapitonov V.V."/>
            <person name="Kohara Y."/>
            <person name="Kuroki Y."/>
            <person name="Lindquist E."/>
            <person name="Lucas S."/>
            <person name="Osoegawa K."/>
            <person name="Pennacchio L.A."/>
            <person name="Salamov A.A."/>
            <person name="Satou Y."/>
            <person name="Sauka-Spengler T."/>
            <person name="Schmutz J."/>
            <person name="Shin-I T."/>
            <person name="Toyoda A."/>
            <person name="Bronner-Fraser M."/>
            <person name="Fujiyama A."/>
            <person name="Holland L.Z."/>
            <person name="Holland P.W.H."/>
            <person name="Satoh N."/>
            <person name="Rokhsar D.S."/>
        </authorList>
    </citation>
    <scope>NUCLEOTIDE SEQUENCE [LARGE SCALE GENOMIC DNA]</scope>
    <source>
        <strain evidence="8">S238N-H82</strain>
        <tissue evidence="8">Testes</tissue>
    </source>
</reference>
<keyword evidence="3" id="KW-1015">Disulfide bond</keyword>
<evidence type="ECO:0000259" key="7">
    <source>
        <dbReference type="PROSITE" id="PS50835"/>
    </source>
</evidence>
<evidence type="ECO:0000256" key="2">
    <source>
        <dbReference type="ARBA" id="ARBA00023136"/>
    </source>
</evidence>
<name>C3ZMB6_BRAFL</name>
<keyword evidence="4" id="KW-0325">Glycoprotein</keyword>
<dbReference type="PROSITE" id="PS50835">
    <property type="entry name" value="IG_LIKE"/>
    <property type="match status" value="3"/>
</dbReference>
<keyword evidence="6" id="KW-0812">Transmembrane</keyword>
<feature type="domain" description="Ig-like" evidence="7">
    <location>
        <begin position="140"/>
        <end position="226"/>
    </location>
</feature>
<dbReference type="GO" id="GO:0016020">
    <property type="term" value="C:membrane"/>
    <property type="evidence" value="ECO:0007669"/>
    <property type="project" value="UniProtKB-SubCell"/>
</dbReference>
<evidence type="ECO:0000256" key="1">
    <source>
        <dbReference type="ARBA" id="ARBA00004479"/>
    </source>
</evidence>